<keyword evidence="13" id="KW-1185">Reference proteome</keyword>
<dbReference type="GO" id="GO:0005774">
    <property type="term" value="C:vacuolar membrane"/>
    <property type="evidence" value="ECO:0007669"/>
    <property type="project" value="UniProtKB-SubCell"/>
</dbReference>
<dbReference type="RefSeq" id="XP_056544961.1">
    <property type="nucleotide sequence ID" value="XM_056686219.1"/>
</dbReference>
<dbReference type="InterPro" id="IPR000194">
    <property type="entry name" value="ATPase_F1/V1/A1_a/bsu_nucl-bd"/>
</dbReference>
<evidence type="ECO:0000256" key="1">
    <source>
        <dbReference type="ARBA" id="ARBA00008936"/>
    </source>
</evidence>
<dbReference type="Gene3D" id="3.40.50.12240">
    <property type="match status" value="1"/>
</dbReference>
<dbReference type="InterPro" id="IPR022879">
    <property type="entry name" value="V-ATPase_su_B/beta"/>
</dbReference>
<dbReference type="GO" id="GO:0005524">
    <property type="term" value="F:ATP binding"/>
    <property type="evidence" value="ECO:0007669"/>
    <property type="project" value="InterPro"/>
</dbReference>
<dbReference type="InterPro" id="IPR020003">
    <property type="entry name" value="ATPase_a/bsu_AS"/>
</dbReference>
<evidence type="ECO:0000313" key="13">
    <source>
        <dbReference type="Proteomes" id="UP001149163"/>
    </source>
</evidence>
<comment type="caution">
    <text evidence="12">The sequence shown here is derived from an EMBL/GenBank/DDBJ whole genome shotgun (WGS) entry which is preliminary data.</text>
</comment>
<accession>A0A9W9I8H2</accession>
<gene>
    <name evidence="12" type="ORF">N7482_004094</name>
</gene>
<feature type="domain" description="ATPase F1/V1/A1 complex alpha/beta subunit nucleotide-binding" evidence="9">
    <location>
        <begin position="327"/>
        <end position="554"/>
    </location>
</feature>
<dbReference type="PROSITE" id="PS00152">
    <property type="entry name" value="ATPASE_ALPHA_BETA"/>
    <property type="match status" value="1"/>
</dbReference>
<evidence type="ECO:0000259" key="11">
    <source>
        <dbReference type="Pfam" id="PF22919"/>
    </source>
</evidence>
<evidence type="ECO:0000313" key="12">
    <source>
        <dbReference type="EMBL" id="KAJ5168500.1"/>
    </source>
</evidence>
<dbReference type="OrthoDB" id="1735853at2759"/>
<evidence type="ECO:0000256" key="6">
    <source>
        <dbReference type="ARBA" id="ARBA00029427"/>
    </source>
</evidence>
<dbReference type="NCBIfam" id="TIGR01040">
    <property type="entry name" value="V-ATPase_V1_B"/>
    <property type="match status" value="1"/>
</dbReference>
<dbReference type="InterPro" id="IPR055190">
    <property type="entry name" value="ATP-synt_VA_C"/>
</dbReference>
<keyword evidence="3" id="KW-0813">Transport</keyword>
<keyword evidence="4" id="KW-0375">Hydrogen ion transport</keyword>
<dbReference type="GeneID" id="81425395"/>
<evidence type="ECO:0000256" key="8">
    <source>
        <dbReference type="SAM" id="MobiDB-lite"/>
    </source>
</evidence>
<proteinExistence type="inferred from homology"/>
<comment type="subcellular location">
    <subcellularLocation>
        <location evidence="6">Vacuole membrane</location>
        <topology evidence="6">Peripheral membrane protein</topology>
        <orientation evidence="6">Cytoplasmic side</orientation>
    </subcellularLocation>
</comment>
<evidence type="ECO:0000259" key="10">
    <source>
        <dbReference type="Pfam" id="PF02874"/>
    </source>
</evidence>
<dbReference type="FunFam" id="3.40.50.12240:FF:000001">
    <property type="entry name" value="V-type proton ATPase subunit B, brain"/>
    <property type="match status" value="1"/>
</dbReference>
<evidence type="ECO:0000259" key="9">
    <source>
        <dbReference type="Pfam" id="PF00006"/>
    </source>
</evidence>
<evidence type="ECO:0000256" key="7">
    <source>
        <dbReference type="ARBA" id="ARBA00030314"/>
    </source>
</evidence>
<evidence type="ECO:0000256" key="5">
    <source>
        <dbReference type="ARBA" id="ARBA00023065"/>
    </source>
</evidence>
<evidence type="ECO:0000256" key="2">
    <source>
        <dbReference type="ARBA" id="ARBA00013419"/>
    </source>
</evidence>
<dbReference type="Pfam" id="PF02874">
    <property type="entry name" value="ATP-synt_ab_N"/>
    <property type="match status" value="1"/>
</dbReference>
<feature type="domain" description="ATP synthase A/B type C-terminal" evidence="11">
    <location>
        <begin position="560"/>
        <end position="659"/>
    </location>
</feature>
<dbReference type="PANTHER" id="PTHR43389:SF4">
    <property type="entry name" value="V-TYPE PROTON ATPASE SUBUNIT B"/>
    <property type="match status" value="1"/>
</dbReference>
<dbReference type="CDD" id="cd01135">
    <property type="entry name" value="V_A-ATPase_B"/>
    <property type="match status" value="1"/>
</dbReference>
<reference evidence="12" key="2">
    <citation type="journal article" date="2023" name="IMA Fungus">
        <title>Comparative genomic study of the Penicillium genus elucidates a diverse pangenome and 15 lateral gene transfer events.</title>
        <authorList>
            <person name="Petersen C."/>
            <person name="Sorensen T."/>
            <person name="Nielsen M.R."/>
            <person name="Sondergaard T.E."/>
            <person name="Sorensen J.L."/>
            <person name="Fitzpatrick D.A."/>
            <person name="Frisvad J.C."/>
            <person name="Nielsen K.L."/>
        </authorList>
    </citation>
    <scope>NUCLEOTIDE SEQUENCE</scope>
    <source>
        <strain evidence="12">IBT 26290</strain>
    </source>
</reference>
<protein>
    <recommendedName>
        <fullName evidence="2">V-type proton ATPase subunit B</fullName>
    </recommendedName>
    <alternativeName>
        <fullName evidence="7">Vacuolar proton pump subunit B</fullName>
    </alternativeName>
</protein>
<dbReference type="GO" id="GO:0046961">
    <property type="term" value="F:proton-transporting ATPase activity, rotational mechanism"/>
    <property type="evidence" value="ECO:0007669"/>
    <property type="project" value="InterPro"/>
</dbReference>
<dbReference type="GO" id="GO:0007035">
    <property type="term" value="P:vacuolar acidification"/>
    <property type="evidence" value="ECO:0007669"/>
    <property type="project" value="TreeGrafter"/>
</dbReference>
<dbReference type="CDD" id="cd18118">
    <property type="entry name" value="ATP-synt_V_A-type_beta_N"/>
    <property type="match status" value="1"/>
</dbReference>
<dbReference type="PANTHER" id="PTHR43389">
    <property type="entry name" value="V-TYPE PROTON ATPASE SUBUNIT B"/>
    <property type="match status" value="1"/>
</dbReference>
<keyword evidence="5" id="KW-0406">Ion transport</keyword>
<feature type="domain" description="ATPase F1/V1/A1 complex alpha/beta subunit N-terminal" evidence="10">
    <location>
        <begin position="207"/>
        <end position="270"/>
    </location>
</feature>
<dbReference type="Pfam" id="PF00006">
    <property type="entry name" value="ATP-synt_ab"/>
    <property type="match status" value="1"/>
</dbReference>
<dbReference type="InterPro" id="IPR004100">
    <property type="entry name" value="ATPase_F1/V1/A1_a/bsu_N"/>
</dbReference>
<dbReference type="CDD" id="cd18112">
    <property type="entry name" value="ATP-synt_V_A-type_beta_C"/>
    <property type="match status" value="1"/>
</dbReference>
<dbReference type="InterPro" id="IPR027417">
    <property type="entry name" value="P-loop_NTPase"/>
</dbReference>
<dbReference type="SUPFAM" id="SSF52540">
    <property type="entry name" value="P-loop containing nucleoside triphosphate hydrolases"/>
    <property type="match status" value="1"/>
</dbReference>
<reference evidence="12" key="1">
    <citation type="submission" date="2022-11" db="EMBL/GenBank/DDBJ databases">
        <authorList>
            <person name="Petersen C."/>
        </authorList>
    </citation>
    <scope>NUCLEOTIDE SEQUENCE</scope>
    <source>
        <strain evidence="12">IBT 26290</strain>
    </source>
</reference>
<feature type="region of interest" description="Disordered" evidence="8">
    <location>
        <begin position="666"/>
        <end position="692"/>
    </location>
</feature>
<sequence>MGSPILQPPISALSIGSPTCFLQDVANTCDQKEQNLLGQGNRVFVNGMLYKDRSEWSTANDTDILVGDAGVPGMLSVVMTLHPSKPICAAATGFFTATETPTMKDQRSVLGGVAWTAVDIKNGGSQAAQTPNPSSVISRDTSPPELQCPDSLANPPAIPPLLSSPHPTFFVLCRIRGGSDSPAMAEFVDPRMTSIKPRIRYNTIGGINGPLVVLDNVKFPRYNEIVSLTLPDGTERSGQVLEARGNRAVVQVFEGTTGIDVKKTKVEFSGHSMKLGVSEDMLGRVFDGSGRAIDKGPKVLAEDYLDINGSPINPYSRVYPEEMISTGISAIDTMNSIARGQKIPIFSAAGLPHNEIAAQICRQAGLVKRPTKDVHDGHEENFSIVFAAMGVNMETARFFTRDFEENGSMERVTLFLNLANDPTIERIITPRLALTTAEYYAYQLEKHVLVIMTDLSAYCDALREVSAAREEVPGRRGYPGYMYTDLSTIYERAGRVEGRNGSITQIPILTMPNDDITHPIPDLTGYITEGQIFIDRQLANKGVYPPINVLPSLSRLMKSAIGEGRTRKDHSDVSNQLYAKYAIGRDAAAMKAVVGEEALSSEDKLSLEFLDKFERTFIKQSPYESRTIHESLDIAWNLLRVYPKELLNRIPKRVLDEFYARSARKIPNKDTRDNSGEQKQGSAQPDGNLIDA</sequence>
<organism evidence="12 13">
    <name type="scientific">Penicillium canariense</name>
    <dbReference type="NCBI Taxonomy" id="189055"/>
    <lineage>
        <taxon>Eukaryota</taxon>
        <taxon>Fungi</taxon>
        <taxon>Dikarya</taxon>
        <taxon>Ascomycota</taxon>
        <taxon>Pezizomycotina</taxon>
        <taxon>Eurotiomycetes</taxon>
        <taxon>Eurotiomycetidae</taxon>
        <taxon>Eurotiales</taxon>
        <taxon>Aspergillaceae</taxon>
        <taxon>Penicillium</taxon>
    </lineage>
</organism>
<dbReference type="Pfam" id="PF22919">
    <property type="entry name" value="ATP-synt_VA_C"/>
    <property type="match status" value="1"/>
</dbReference>
<evidence type="ECO:0000256" key="4">
    <source>
        <dbReference type="ARBA" id="ARBA00022781"/>
    </source>
</evidence>
<feature type="compositionally biased region" description="Basic and acidic residues" evidence="8">
    <location>
        <begin position="667"/>
        <end position="676"/>
    </location>
</feature>
<name>A0A9W9I8H2_9EURO</name>
<dbReference type="GO" id="GO:0046034">
    <property type="term" value="P:ATP metabolic process"/>
    <property type="evidence" value="ECO:0007669"/>
    <property type="project" value="InterPro"/>
</dbReference>
<dbReference type="GO" id="GO:0033180">
    <property type="term" value="C:proton-transporting V-type ATPase, V1 domain"/>
    <property type="evidence" value="ECO:0007669"/>
    <property type="project" value="InterPro"/>
</dbReference>
<dbReference type="NCBIfam" id="NF003235">
    <property type="entry name" value="PRK04196.1"/>
    <property type="match status" value="1"/>
</dbReference>
<comment type="similarity">
    <text evidence="1">Belongs to the ATPase alpha/beta chains family.</text>
</comment>
<dbReference type="AlphaFoldDB" id="A0A9W9I8H2"/>
<feature type="compositionally biased region" description="Polar residues" evidence="8">
    <location>
        <begin position="123"/>
        <end position="141"/>
    </location>
</feature>
<dbReference type="InterPro" id="IPR005723">
    <property type="entry name" value="ATPase_V1-cplx_bsu"/>
</dbReference>
<feature type="region of interest" description="Disordered" evidence="8">
    <location>
        <begin position="123"/>
        <end position="152"/>
    </location>
</feature>
<dbReference type="HAMAP" id="MF_00310">
    <property type="entry name" value="ATP_synth_B_arch"/>
    <property type="match status" value="1"/>
</dbReference>
<dbReference type="EMBL" id="JAPQKN010000002">
    <property type="protein sequence ID" value="KAJ5168500.1"/>
    <property type="molecule type" value="Genomic_DNA"/>
</dbReference>
<evidence type="ECO:0000256" key="3">
    <source>
        <dbReference type="ARBA" id="ARBA00022448"/>
    </source>
</evidence>
<dbReference type="Proteomes" id="UP001149163">
    <property type="component" value="Unassembled WGS sequence"/>
</dbReference>